<evidence type="ECO:0000256" key="8">
    <source>
        <dbReference type="ARBA" id="ARBA00023242"/>
    </source>
</evidence>
<dbReference type="InterPro" id="IPR056161">
    <property type="entry name" value="WD40_MABP1-WDR62_1st"/>
</dbReference>
<dbReference type="Pfam" id="PF24795">
    <property type="entry name" value="WDR62-MABP1_CC"/>
    <property type="match status" value="1"/>
</dbReference>
<evidence type="ECO:0000256" key="10">
    <source>
        <dbReference type="SAM" id="MobiDB-lite"/>
    </source>
</evidence>
<dbReference type="GO" id="GO:0000922">
    <property type="term" value="C:spindle pole"/>
    <property type="evidence" value="ECO:0007669"/>
    <property type="project" value="UniProtKB-SubCell"/>
</dbReference>
<feature type="non-terminal residue" evidence="14">
    <location>
        <position position="1602"/>
    </location>
</feature>
<dbReference type="Proteomes" id="UP000578259">
    <property type="component" value="Unassembled WGS sequence"/>
</dbReference>
<dbReference type="InterPro" id="IPR056162">
    <property type="entry name" value="WD40_MABP1-WDR62_2nd"/>
</dbReference>
<dbReference type="GO" id="GO:0046330">
    <property type="term" value="P:positive regulation of JNK cascade"/>
    <property type="evidence" value="ECO:0007669"/>
    <property type="project" value="TreeGrafter"/>
</dbReference>
<reference evidence="14 15" key="1">
    <citation type="submission" date="2019-09" db="EMBL/GenBank/DDBJ databases">
        <title>Bird 10,000 Genomes (B10K) Project - Family phase.</title>
        <authorList>
            <person name="Zhang G."/>
        </authorList>
    </citation>
    <scope>NUCLEOTIDE SEQUENCE [LARGE SCALE GENOMIC DNA]</scope>
    <source>
        <strain evidence="14">OUT-0018</strain>
        <tissue evidence="14">Muscle</tissue>
    </source>
</reference>
<organism evidence="14 15">
    <name type="scientific">Pheucticus melanocephalus</name>
    <name type="common">Black-headed grosbeak</name>
    <name type="synonym">Guiraca melanocephala</name>
    <dbReference type="NCBI Taxonomy" id="371919"/>
    <lineage>
        <taxon>Eukaryota</taxon>
        <taxon>Metazoa</taxon>
        <taxon>Chordata</taxon>
        <taxon>Craniata</taxon>
        <taxon>Vertebrata</taxon>
        <taxon>Euteleostomi</taxon>
        <taxon>Archelosauria</taxon>
        <taxon>Archosauria</taxon>
        <taxon>Dinosauria</taxon>
        <taxon>Saurischia</taxon>
        <taxon>Theropoda</taxon>
        <taxon>Coelurosauria</taxon>
        <taxon>Aves</taxon>
        <taxon>Neognathae</taxon>
        <taxon>Neoaves</taxon>
        <taxon>Telluraves</taxon>
        <taxon>Australaves</taxon>
        <taxon>Passeriformes</taxon>
        <taxon>Cardinalidae</taxon>
        <taxon>Pheucticus</taxon>
    </lineage>
</organism>
<keyword evidence="8" id="KW-0539">Nucleus</keyword>
<feature type="region of interest" description="Disordered" evidence="10">
    <location>
        <begin position="786"/>
        <end position="832"/>
    </location>
</feature>
<dbReference type="GO" id="GO:0005634">
    <property type="term" value="C:nucleus"/>
    <property type="evidence" value="ECO:0007669"/>
    <property type="project" value="UniProtKB-SubCell"/>
</dbReference>
<evidence type="ECO:0000259" key="11">
    <source>
        <dbReference type="Pfam" id="PF24780"/>
    </source>
</evidence>
<feature type="region of interest" description="Disordered" evidence="10">
    <location>
        <begin position="854"/>
        <end position="873"/>
    </location>
</feature>
<name>A0A7K7CX42_PHEME</name>
<keyword evidence="15" id="KW-1185">Reference proteome</keyword>
<feature type="region of interest" description="Disordered" evidence="10">
    <location>
        <begin position="1003"/>
        <end position="1063"/>
    </location>
</feature>
<feature type="compositionally biased region" description="Acidic residues" evidence="10">
    <location>
        <begin position="797"/>
        <end position="808"/>
    </location>
</feature>
<feature type="compositionally biased region" description="Low complexity" evidence="10">
    <location>
        <begin position="890"/>
        <end position="906"/>
    </location>
</feature>
<evidence type="ECO:0000256" key="1">
    <source>
        <dbReference type="ARBA" id="ARBA00004123"/>
    </source>
</evidence>
<dbReference type="PROSITE" id="PS50082">
    <property type="entry name" value="WD_REPEATS_2"/>
    <property type="match status" value="2"/>
</dbReference>
<keyword evidence="4" id="KW-0597">Phosphoprotein</keyword>
<evidence type="ECO:0000256" key="4">
    <source>
        <dbReference type="ARBA" id="ARBA00022553"/>
    </source>
</evidence>
<evidence type="ECO:0000259" key="13">
    <source>
        <dbReference type="Pfam" id="PF24795"/>
    </source>
</evidence>
<comment type="subcellular location">
    <subcellularLocation>
        <location evidence="2">Cytoplasm</location>
        <location evidence="2">Cytoskeleton</location>
        <location evidence="2">Spindle pole</location>
    </subcellularLocation>
    <subcellularLocation>
        <location evidence="1">Nucleus</location>
    </subcellularLocation>
</comment>
<evidence type="ECO:0000313" key="15">
    <source>
        <dbReference type="Proteomes" id="UP000578259"/>
    </source>
</evidence>
<dbReference type="Pfam" id="PF24780">
    <property type="entry name" value="WD40_MABP1-WDR62_1st"/>
    <property type="match status" value="1"/>
</dbReference>
<proteinExistence type="predicted"/>
<feature type="repeat" description="WD" evidence="9">
    <location>
        <begin position="422"/>
        <end position="444"/>
    </location>
</feature>
<accession>A0A7K7CX42</accession>
<feature type="domain" description="MABP1/WRD62 coiled-coil" evidence="13">
    <location>
        <begin position="1481"/>
        <end position="1596"/>
    </location>
</feature>
<evidence type="ECO:0000256" key="7">
    <source>
        <dbReference type="ARBA" id="ARBA00023212"/>
    </source>
</evidence>
<dbReference type="Pfam" id="PF24782">
    <property type="entry name" value="WD40_MABP1-WDR62_2nd"/>
    <property type="match status" value="1"/>
</dbReference>
<feature type="repeat" description="WD" evidence="9">
    <location>
        <begin position="710"/>
        <end position="751"/>
    </location>
</feature>
<feature type="compositionally biased region" description="Polar residues" evidence="10">
    <location>
        <begin position="1337"/>
        <end position="1359"/>
    </location>
</feature>
<dbReference type="PANTHER" id="PTHR44813:SF1">
    <property type="entry name" value="MITOGEN-ACTIVATED PROTEIN KINASE-BINDING PROTEIN 1"/>
    <property type="match status" value="1"/>
</dbReference>
<dbReference type="PANTHER" id="PTHR44813">
    <property type="entry name" value="MITOGEN-ACTIVATED PROTEIN KINASE-BINDING PROTEIN 1"/>
    <property type="match status" value="1"/>
</dbReference>
<keyword evidence="7" id="KW-0206">Cytoskeleton</keyword>
<feature type="region of interest" description="Disordered" evidence="10">
    <location>
        <begin position="1543"/>
        <end position="1572"/>
    </location>
</feature>
<keyword evidence="5 9" id="KW-0853">WD repeat</keyword>
<evidence type="ECO:0000313" key="14">
    <source>
        <dbReference type="EMBL" id="NWY25411.1"/>
    </source>
</evidence>
<dbReference type="PROSITE" id="PS50294">
    <property type="entry name" value="WD_REPEATS_REGION"/>
    <property type="match status" value="1"/>
</dbReference>
<feature type="region of interest" description="Disordered" evidence="10">
    <location>
        <begin position="890"/>
        <end position="913"/>
    </location>
</feature>
<dbReference type="InterPro" id="IPR056364">
    <property type="entry name" value="WDR62-MABP1_CC"/>
</dbReference>
<dbReference type="EMBL" id="VZSJ01000592">
    <property type="protein sequence ID" value="NWY25411.1"/>
    <property type="molecule type" value="Genomic_DNA"/>
</dbReference>
<evidence type="ECO:0000256" key="5">
    <source>
        <dbReference type="ARBA" id="ARBA00022574"/>
    </source>
</evidence>
<dbReference type="FunFam" id="2.130.10.10:FF:000091">
    <property type="entry name" value="mitogen-activated protein kinase-binding protein 1 isoform X1"/>
    <property type="match status" value="1"/>
</dbReference>
<dbReference type="FunFam" id="2.130.10.10:FF:000124">
    <property type="entry name" value="WD repeat-containing protein 62 isoform 1"/>
    <property type="match status" value="1"/>
</dbReference>
<feature type="compositionally biased region" description="Acidic residues" evidence="10">
    <location>
        <begin position="1042"/>
        <end position="1053"/>
    </location>
</feature>
<keyword evidence="6" id="KW-0677">Repeat</keyword>
<evidence type="ECO:0000256" key="9">
    <source>
        <dbReference type="PROSITE-ProRule" id="PRU00221"/>
    </source>
</evidence>
<feature type="domain" description="MABP1/WDR62 first WD40" evidence="11">
    <location>
        <begin position="53"/>
        <end position="394"/>
    </location>
</feature>
<protein>
    <submittedName>
        <fullName evidence="14">MABP1 protein</fullName>
    </submittedName>
</protein>
<dbReference type="SUPFAM" id="SSF50978">
    <property type="entry name" value="WD40 repeat-like"/>
    <property type="match status" value="2"/>
</dbReference>
<dbReference type="GO" id="GO:0005737">
    <property type="term" value="C:cytoplasm"/>
    <property type="evidence" value="ECO:0007669"/>
    <property type="project" value="TreeGrafter"/>
</dbReference>
<dbReference type="Gene3D" id="2.130.10.10">
    <property type="entry name" value="YVTN repeat-like/Quinoprotein amine dehydrogenase"/>
    <property type="match status" value="4"/>
</dbReference>
<gene>
    <name evidence="14" type="primary">Mapkbp1</name>
    <name evidence="14" type="ORF">PHEMEL_R08766</name>
</gene>
<feature type="domain" description="MABP1/WDR62 second WD40" evidence="12">
    <location>
        <begin position="400"/>
        <end position="743"/>
    </location>
</feature>
<evidence type="ECO:0000256" key="2">
    <source>
        <dbReference type="ARBA" id="ARBA00004647"/>
    </source>
</evidence>
<dbReference type="FunFam" id="2.130.10.10:FF:000046">
    <property type="entry name" value="WD repeat-containing protein 62 isoform 1"/>
    <property type="match status" value="1"/>
</dbReference>
<feature type="region of interest" description="Disordered" evidence="10">
    <location>
        <begin position="1326"/>
        <end position="1378"/>
    </location>
</feature>
<dbReference type="InterPro" id="IPR036322">
    <property type="entry name" value="WD40_repeat_dom_sf"/>
</dbReference>
<evidence type="ECO:0000259" key="12">
    <source>
        <dbReference type="Pfam" id="PF24782"/>
    </source>
</evidence>
<dbReference type="InterPro" id="IPR015943">
    <property type="entry name" value="WD40/YVTN_repeat-like_dom_sf"/>
</dbReference>
<keyword evidence="3" id="KW-0963">Cytoplasm</keyword>
<dbReference type="InterPro" id="IPR055292">
    <property type="entry name" value="MABP1"/>
</dbReference>
<sequence length="1602" mass="176185">MSVEGSTITSRIKNLLRSPSIKLRRSKPGNKREDIGSKVTLEKVLGITVSGGRGLACDPRTGLVAYPAGCVVVLFNPRKNKQHHILNSSRKTITALAFSPDGKYLVTGESGHMPAVRVWDVADRTQVAELQEHKYGVACVAFSPSSKYIVSVGYQHDMIVNVWSWKKNIVVAANKVSSKVTAVSFSEDCSYFVTAGNRHIKFWYLDDSKTSKVNATVPLLGRSGLLGELRNNFFADVACGRGKKADSTFCITSSGLLCEFNEKRLLDKWVELRRISHLLSLVLCPPQTTVANCISVNHDYIFCGCADGTVRIFNPLNLHFVTTLPKPHFLGTDIASVTEASRLFSGVADAKYPDTIALTFDPTNQWLSCVYNDHSLYVWDVKDPKKVGKVYSALYHSSCVWNIEMYPEVKDNNQPCLPPGSFITCSSDNTIRLWNTESSNIHGTALHRNILSNDLMKIIYVDDNIQVLLDTDYNSAGSADKADAQVLDTKVGIRTVCVSPSGEHLASGDRIGTLRIYELQSLKEMLKVEAHDSEILCLEYSKPDTGLKLLASASRDRLIHVLDAGKDYSLQQTLDEHSSSITAVKFAANDGKVRMISCGADKSIYFRTAQKTGEGVQFTRTHHIVRKTTLYDMDVDPSWKYAAIGCQDRNIRVFNISSGKQKKLYKGSQGEDGTLIKVQTDPSGLYIATSCSDKNLSIFDFYSGECVATMYGHSEIVTGMKFSNDCKHLISVSGDSCIFIWRLSSEMTINMRQRLSDMKQRGKQAEKSPPHKAAGLMRHESISALSSVPALSSDSDKDGEDEGNDEDELRGLQSFHIRSNCNTEKDSDPDLTLSRSLSHWEMRRAKEIAAIQRSEAPMSKVPRQRGRWSQPSSSIEMTVKSMLDLRQLESFSVSRSPSRDSLSQNSNGDDREEHADLPVHVNKVGSSIPPQDNGSCARPQVIRLVSCEEGIFSQELEPSESEECVIYPEQDEIHPTDSSSEFQVKALPHGKLCRGYHSNGCPDKHSPDSACSVDYSSSRLSSPDHPNEDSEGTEPLSVDGVSDLEGEEGEEDVGTSMPEGEIPQIPDQEKFLKEHFGTLSNTDGKGTSLYFQNLERTETLSISSRFLSQSPALRRLSLSSSNLTLVSKPIEPPTQTSQFTSNLLKNNSSHPGDTSESSQLLENVNSNRAACVQKKRRSALEPSRVGMAPGRVIASFPEGPVNAVMRKAQSVHDLVHEVISSAKQRPQTLLVVEKDPRPNNCRVLSASMLKMDGSGALLAKDVRAAKPKSYMNPTTSFRAKMSRSISVGENLYLGCSTEVLTDGRTSPPSFHSKLASSNRAHLILDIPKPLPDRPTLASFSPTTKAKTLLEPQSPQSPAGTSKKKPSFPEVRTSKRENQIAGFLVPGREVSTGLAKESPVDYPVSRTDCQDEPGATSLKLREVSEGQQLRSPESTLPRGRERITGIACVLDSQPGLCPLDPIRPRSPTAITASAQVSESGISIEQCEHVVSELQDSMRRALHLYRRVLNDTESSTDKDKIAGLLTEAFSSMKKELDSLKDAEELPKDKEALVKPQNNTSPLTEGCGANLPSPKSLGDEQTLALLEQYSELLLQAVERRMDKKL</sequence>
<evidence type="ECO:0000256" key="3">
    <source>
        <dbReference type="ARBA" id="ARBA00022490"/>
    </source>
</evidence>
<evidence type="ECO:0000256" key="6">
    <source>
        <dbReference type="ARBA" id="ARBA00022737"/>
    </source>
</evidence>
<dbReference type="GO" id="GO:0043124">
    <property type="term" value="P:negative regulation of canonical NF-kappaB signal transduction"/>
    <property type="evidence" value="ECO:0007669"/>
    <property type="project" value="TreeGrafter"/>
</dbReference>
<comment type="caution">
    <text evidence="14">The sequence shown here is derived from an EMBL/GenBank/DDBJ whole genome shotgun (WGS) entry which is preliminary data.</text>
</comment>
<dbReference type="SMART" id="SM00320">
    <property type="entry name" value="WD40"/>
    <property type="match status" value="12"/>
</dbReference>
<dbReference type="InterPro" id="IPR001680">
    <property type="entry name" value="WD40_rpt"/>
</dbReference>
<feature type="non-terminal residue" evidence="14">
    <location>
        <position position="1"/>
    </location>
</feature>